<dbReference type="Pfam" id="PF19271">
    <property type="entry name" value="Nis1"/>
    <property type="match status" value="1"/>
</dbReference>
<gene>
    <name evidence="2" type="ORF">TCE0_011r00542</name>
</gene>
<keyword evidence="3" id="KW-1185">Reference proteome</keyword>
<evidence type="ECO:0000313" key="2">
    <source>
        <dbReference type="EMBL" id="GAM33562.1"/>
    </source>
</evidence>
<proteinExistence type="predicted"/>
<protein>
    <submittedName>
        <fullName evidence="2">Uncharacterized protein</fullName>
    </submittedName>
</protein>
<accession>A0A0B8MXJ9</accession>
<feature type="chain" id="PRO_5002135828" evidence="1">
    <location>
        <begin position="18"/>
        <end position="126"/>
    </location>
</feature>
<dbReference type="Proteomes" id="UP000053095">
    <property type="component" value="Unassembled WGS sequence"/>
</dbReference>
<dbReference type="InterPro" id="IPR045469">
    <property type="entry name" value="Nis1"/>
</dbReference>
<keyword evidence="1" id="KW-0732">Signal</keyword>
<dbReference type="AlphaFoldDB" id="A0A0B8MXJ9"/>
<sequence length="126" mass="13382">MYKSILSLSLIASTALAQSVFIGLPAAGAQLYTSTNATFQIQRPCGSGATCSSPEDSMGTVLYNGPLDPQFHETYLPPYQNFSLEIPEGAATDNGIVTVAHFSLVGASTYPLIEYLNQTVTIIQSD</sequence>
<name>A0A0B8MXJ9_TALPI</name>
<feature type="signal peptide" evidence="1">
    <location>
        <begin position="1"/>
        <end position="17"/>
    </location>
</feature>
<dbReference type="EMBL" id="DF933807">
    <property type="protein sequence ID" value="GAM33562.1"/>
    <property type="molecule type" value="Genomic_DNA"/>
</dbReference>
<evidence type="ECO:0000313" key="3">
    <source>
        <dbReference type="Proteomes" id="UP000053095"/>
    </source>
</evidence>
<reference evidence="3" key="1">
    <citation type="journal article" date="2015" name="Genome Announc.">
        <title>Draft genome sequence of Talaromyces cellulolyticus strain Y-94, a source of lignocellulosic biomass-degrading enzymes.</title>
        <authorList>
            <person name="Fujii T."/>
            <person name="Koike H."/>
            <person name="Sawayama S."/>
            <person name="Yano S."/>
            <person name="Inoue H."/>
        </authorList>
    </citation>
    <scope>NUCLEOTIDE SEQUENCE [LARGE SCALE GENOMIC DNA]</scope>
    <source>
        <strain evidence="3">Y-94</strain>
    </source>
</reference>
<organism evidence="2 3">
    <name type="scientific">Talaromyces pinophilus</name>
    <name type="common">Penicillium pinophilum</name>
    <dbReference type="NCBI Taxonomy" id="128442"/>
    <lineage>
        <taxon>Eukaryota</taxon>
        <taxon>Fungi</taxon>
        <taxon>Dikarya</taxon>
        <taxon>Ascomycota</taxon>
        <taxon>Pezizomycotina</taxon>
        <taxon>Eurotiomycetes</taxon>
        <taxon>Eurotiomycetidae</taxon>
        <taxon>Eurotiales</taxon>
        <taxon>Trichocomaceae</taxon>
        <taxon>Talaromyces</taxon>
        <taxon>Talaromyces sect. Talaromyces</taxon>
    </lineage>
</organism>
<evidence type="ECO:0000256" key="1">
    <source>
        <dbReference type="SAM" id="SignalP"/>
    </source>
</evidence>